<feature type="region of interest" description="Disordered" evidence="1">
    <location>
        <begin position="1"/>
        <end position="22"/>
    </location>
</feature>
<proteinExistence type="predicted"/>
<evidence type="ECO:0000313" key="2">
    <source>
        <dbReference type="EMBL" id="MDV2475407.1"/>
    </source>
</evidence>
<sequence>MSTSIPRPGQHLPGSPPRIEPDRIHVEVDGLLTRARDAASAGDAQDPAVAISRQAQLLEQAHDVLVQALATVDKV</sequence>
<organism evidence="2 3">
    <name type="scientific">Rhodococcus zopfii</name>
    <dbReference type="NCBI Taxonomy" id="43772"/>
    <lineage>
        <taxon>Bacteria</taxon>
        <taxon>Bacillati</taxon>
        <taxon>Actinomycetota</taxon>
        <taxon>Actinomycetes</taxon>
        <taxon>Mycobacteriales</taxon>
        <taxon>Nocardiaceae</taxon>
        <taxon>Rhodococcus</taxon>
    </lineage>
</organism>
<name>A0ABU3WN27_9NOCA</name>
<keyword evidence="3" id="KW-1185">Reference proteome</keyword>
<reference evidence="2 3" key="1">
    <citation type="submission" date="2019-10" db="EMBL/GenBank/DDBJ databases">
        <title>Draft Genome Assembly of Rhodococcus zopfii DSM44189.</title>
        <authorList>
            <person name="Sutton J.M."/>
            <person name="Akob D.M."/>
            <person name="Bushman T.J."/>
        </authorList>
    </citation>
    <scope>NUCLEOTIDE SEQUENCE [LARGE SCALE GENOMIC DNA]</scope>
    <source>
        <strain evidence="2 3">DSM 44189</strain>
    </source>
</reference>
<evidence type="ECO:0000313" key="3">
    <source>
        <dbReference type="Proteomes" id="UP001275440"/>
    </source>
</evidence>
<dbReference type="Proteomes" id="UP001275440">
    <property type="component" value="Unassembled WGS sequence"/>
</dbReference>
<accession>A0ABU3WN27</accession>
<comment type="caution">
    <text evidence="2">The sequence shown here is derived from an EMBL/GenBank/DDBJ whole genome shotgun (WGS) entry which is preliminary data.</text>
</comment>
<evidence type="ECO:0000256" key="1">
    <source>
        <dbReference type="SAM" id="MobiDB-lite"/>
    </source>
</evidence>
<dbReference type="EMBL" id="WBMO01000001">
    <property type="protein sequence ID" value="MDV2475407.1"/>
    <property type="molecule type" value="Genomic_DNA"/>
</dbReference>
<gene>
    <name evidence="2" type="ORF">F8M49_08320</name>
</gene>
<protein>
    <submittedName>
        <fullName evidence="2">Uncharacterized protein</fullName>
    </submittedName>
</protein>